<keyword evidence="3" id="KW-1185">Reference proteome</keyword>
<dbReference type="Proteomes" id="UP000050795">
    <property type="component" value="Unassembled WGS sequence"/>
</dbReference>
<evidence type="ECO:0000313" key="3">
    <source>
        <dbReference type="Proteomes" id="UP000050795"/>
    </source>
</evidence>
<organism evidence="3 4">
    <name type="scientific">Trichobilharzia regenti</name>
    <name type="common">Nasal bird schistosome</name>
    <dbReference type="NCBI Taxonomy" id="157069"/>
    <lineage>
        <taxon>Eukaryota</taxon>
        <taxon>Metazoa</taxon>
        <taxon>Spiralia</taxon>
        <taxon>Lophotrochozoa</taxon>
        <taxon>Platyhelminthes</taxon>
        <taxon>Trematoda</taxon>
        <taxon>Digenea</taxon>
        <taxon>Strigeidida</taxon>
        <taxon>Schistosomatoidea</taxon>
        <taxon>Schistosomatidae</taxon>
        <taxon>Trichobilharzia</taxon>
    </lineage>
</organism>
<evidence type="ECO:0000259" key="2">
    <source>
        <dbReference type="Pfam" id="PF22985"/>
    </source>
</evidence>
<proteinExistence type="predicted"/>
<protein>
    <recommendedName>
        <fullName evidence="2">Protein bicaudal C homolog 1 KH-like domain-containing protein</fullName>
    </recommendedName>
</protein>
<reference evidence="3" key="1">
    <citation type="submission" date="2022-06" db="EMBL/GenBank/DDBJ databases">
        <authorList>
            <person name="Berger JAMES D."/>
            <person name="Berger JAMES D."/>
        </authorList>
    </citation>
    <scope>NUCLEOTIDE SEQUENCE [LARGE SCALE GENOMIC DNA]</scope>
</reference>
<feature type="domain" description="Protein bicaudal C homolog 1 KH-like" evidence="2">
    <location>
        <begin position="18"/>
        <end position="76"/>
    </location>
</feature>
<dbReference type="Pfam" id="PF22985">
    <property type="entry name" value="KH_BICC1"/>
    <property type="match status" value="1"/>
</dbReference>
<dbReference type="InterPro" id="IPR054727">
    <property type="entry name" value="BICC1_KH"/>
</dbReference>
<evidence type="ECO:0000256" key="1">
    <source>
        <dbReference type="SAM" id="MobiDB-lite"/>
    </source>
</evidence>
<reference evidence="4" key="2">
    <citation type="submission" date="2023-11" db="UniProtKB">
        <authorList>
            <consortium name="WormBaseParasite"/>
        </authorList>
    </citation>
    <scope>IDENTIFICATION</scope>
</reference>
<evidence type="ECO:0000313" key="4">
    <source>
        <dbReference type="WBParaSite" id="TREG1_138570.1"/>
    </source>
</evidence>
<feature type="region of interest" description="Disordered" evidence="1">
    <location>
        <begin position="129"/>
        <end position="148"/>
    </location>
</feature>
<accession>A0AA85J306</accession>
<name>A0AA85J306_TRIRE</name>
<dbReference type="AlphaFoldDB" id="A0AA85J306"/>
<sequence>MLPITFTLEIPYLSDDRLRANQNSSFIHIIQLIFNVQIIFRNNFPLNNYKTLITVKGLAINSINTKNALNVIMDRYLSEDKDGLEVHMDMAMDSYNSSVLFKEISPEGLMQLVKKTTDAKICYITSSSSFPSSSLPHNSNSILRPPSPSISLNQQKYYQAL</sequence>
<dbReference type="WBParaSite" id="TREG1_138570.1">
    <property type="protein sequence ID" value="TREG1_138570.1"/>
    <property type="gene ID" value="TREG1_138570"/>
</dbReference>